<dbReference type="InterPro" id="IPR050790">
    <property type="entry name" value="ExbB/TolQ_transport"/>
</dbReference>
<keyword evidence="4 7" id="KW-1133">Transmembrane helix</keyword>
<keyword evidence="2" id="KW-1003">Cell membrane</keyword>
<evidence type="ECO:0000313" key="9">
    <source>
        <dbReference type="EMBL" id="WBE24569.1"/>
    </source>
</evidence>
<feature type="transmembrane region" description="Helical" evidence="7">
    <location>
        <begin position="104"/>
        <end position="129"/>
    </location>
</feature>
<keyword evidence="10" id="KW-1185">Reference proteome</keyword>
<keyword evidence="3 7" id="KW-0812">Transmembrane</keyword>
<evidence type="ECO:0000313" key="10">
    <source>
        <dbReference type="Proteomes" id="UP001212189"/>
    </source>
</evidence>
<dbReference type="PANTHER" id="PTHR30625:SF18">
    <property type="entry name" value="TONB2 ENERGY TRANSDUCTION SYSTEM INNER MEMBRANE COMPONENT EXBB"/>
    <property type="match status" value="1"/>
</dbReference>
<gene>
    <name evidence="9" type="ORF">O6P33_09340</name>
</gene>
<dbReference type="InterPro" id="IPR002898">
    <property type="entry name" value="MotA_ExbB_proton_chnl"/>
</dbReference>
<accession>A0AAE9VRS9</accession>
<dbReference type="GO" id="GO:0017038">
    <property type="term" value="P:protein import"/>
    <property type="evidence" value="ECO:0007669"/>
    <property type="project" value="TreeGrafter"/>
</dbReference>
<sequence>MSSGQEIWFWLVDSSHALLDLMGAGGTVMWLLAALCVLFWTLVLERFWYTRRHFPRWAQERREAWRELGVDAGTHARWPHAVRAAWLAQAREQLITPLSVTRTLVAMFPLLGLLGTVTGMVAVFEVLAVSGSGNPRAMAGGVWQATLPTLAGMVLAIGGLFSLARLERNARRAIGQLADQLRHE</sequence>
<evidence type="ECO:0000256" key="4">
    <source>
        <dbReference type="ARBA" id="ARBA00022989"/>
    </source>
</evidence>
<organism evidence="9 10">
    <name type="scientific">Denitrificimonas caeni</name>
    <dbReference type="NCBI Taxonomy" id="521720"/>
    <lineage>
        <taxon>Bacteria</taxon>
        <taxon>Pseudomonadati</taxon>
        <taxon>Pseudomonadota</taxon>
        <taxon>Gammaproteobacteria</taxon>
        <taxon>Pseudomonadales</taxon>
        <taxon>Pseudomonadaceae</taxon>
        <taxon>Denitrificimonas</taxon>
    </lineage>
</organism>
<evidence type="ECO:0000256" key="3">
    <source>
        <dbReference type="ARBA" id="ARBA00022692"/>
    </source>
</evidence>
<comment type="similarity">
    <text evidence="6">Belongs to the exbB/tolQ family.</text>
</comment>
<protein>
    <submittedName>
        <fullName evidence="9">MotA/TolQ/ExbB proton channel family protein</fullName>
    </submittedName>
</protein>
<evidence type="ECO:0000259" key="8">
    <source>
        <dbReference type="Pfam" id="PF01618"/>
    </source>
</evidence>
<feature type="transmembrane region" description="Helical" evidence="7">
    <location>
        <begin position="141"/>
        <end position="164"/>
    </location>
</feature>
<dbReference type="PANTHER" id="PTHR30625">
    <property type="entry name" value="PROTEIN TOLQ"/>
    <property type="match status" value="1"/>
</dbReference>
<evidence type="ECO:0000256" key="5">
    <source>
        <dbReference type="ARBA" id="ARBA00023136"/>
    </source>
</evidence>
<keyword evidence="6" id="KW-0653">Protein transport</keyword>
<evidence type="ECO:0000256" key="6">
    <source>
        <dbReference type="RuleBase" id="RU004057"/>
    </source>
</evidence>
<dbReference type="Pfam" id="PF01618">
    <property type="entry name" value="MotA_ExbB"/>
    <property type="match status" value="1"/>
</dbReference>
<keyword evidence="6" id="KW-0813">Transport</keyword>
<feature type="domain" description="MotA/TolQ/ExbB proton channel" evidence="8">
    <location>
        <begin position="80"/>
        <end position="176"/>
    </location>
</feature>
<name>A0AAE9VRS9_9GAMM</name>
<keyword evidence="5 7" id="KW-0472">Membrane</keyword>
<reference evidence="9 10" key="1">
    <citation type="submission" date="2022-12" db="EMBL/GenBank/DDBJ databases">
        <title>Coexistence and Characterization of a Novel Tigecycline Resistance gene tet(X) variant and blaNDM-1 in a Pseudomonas caeni Isolate of Chicken Origin.</title>
        <authorList>
            <person name="Lu X."/>
            <person name="Zhang L."/>
            <person name="Li R."/>
            <person name="Wang Z."/>
        </authorList>
    </citation>
    <scope>NUCLEOTIDE SEQUENCE [LARGE SCALE GENOMIC DNA]</scope>
    <source>
        <strain evidence="9 10">CE14</strain>
    </source>
</reference>
<evidence type="ECO:0000256" key="1">
    <source>
        <dbReference type="ARBA" id="ARBA00004651"/>
    </source>
</evidence>
<dbReference type="AlphaFoldDB" id="A0AAE9VRS9"/>
<dbReference type="GO" id="GO:0005886">
    <property type="term" value="C:plasma membrane"/>
    <property type="evidence" value="ECO:0007669"/>
    <property type="project" value="UniProtKB-SubCell"/>
</dbReference>
<dbReference type="Proteomes" id="UP001212189">
    <property type="component" value="Chromosome"/>
</dbReference>
<proteinExistence type="inferred from homology"/>
<comment type="subcellular location">
    <subcellularLocation>
        <location evidence="1">Cell membrane</location>
        <topology evidence="1">Multi-pass membrane protein</topology>
    </subcellularLocation>
    <subcellularLocation>
        <location evidence="6">Membrane</location>
        <topology evidence="6">Multi-pass membrane protein</topology>
    </subcellularLocation>
</comment>
<dbReference type="EMBL" id="CP114976">
    <property type="protein sequence ID" value="WBE24569.1"/>
    <property type="molecule type" value="Genomic_DNA"/>
</dbReference>
<evidence type="ECO:0000256" key="2">
    <source>
        <dbReference type="ARBA" id="ARBA00022475"/>
    </source>
</evidence>
<dbReference type="KEGG" id="dce:O6P33_09340"/>
<feature type="transmembrane region" description="Helical" evidence="7">
    <location>
        <begin position="28"/>
        <end position="49"/>
    </location>
</feature>
<evidence type="ECO:0000256" key="7">
    <source>
        <dbReference type="SAM" id="Phobius"/>
    </source>
</evidence>